<dbReference type="RefSeq" id="WP_184089855.1">
    <property type="nucleotide sequence ID" value="NZ_AP023367.1"/>
</dbReference>
<reference evidence="1 2" key="1">
    <citation type="journal article" date="2016" name="Int. J. Syst. Evol. Microbiol.">
        <title>Descriptions of Anaerotaenia torta gen. nov., sp. nov. and Anaerocolumna cellulosilytica gen. nov., sp. nov. isolated from a methanogenic reactor of cattle waste.</title>
        <authorList>
            <person name="Uek A."/>
            <person name="Ohtaki Y."/>
            <person name="Kaku N."/>
            <person name="Ueki K."/>
        </authorList>
    </citation>
    <scope>NUCLEOTIDE SEQUENCE [LARGE SCALE GENOMIC DNA]</scope>
    <source>
        <strain evidence="1 2">SN021</strain>
    </source>
</reference>
<evidence type="ECO:0000313" key="1">
    <source>
        <dbReference type="EMBL" id="BCJ94534.1"/>
    </source>
</evidence>
<keyword evidence="2" id="KW-1185">Reference proteome</keyword>
<sequence length="253" mass="28469">MLKLMKYEFRKQALSKLVILSIIAFLEVMFVIGVLLENENTMATSMGFLGVLTIGAMFFLAFESIITYSNDLKQKCSYMLFLTPNSSYSIVGAKVVSAAIQVFVSGIAFVAIYAINGTILVAKFASIAEVKDLILEFFRAVIKIDVDMSAILLVVAVILLFWINTITVAFFSITLSTTFLAEKKFKGVVSFILFFFINYVYGKITDLVLNDRVNLMVHRETNIYLFLNILFLLCFTIITYVGTAWMLEKKVSV</sequence>
<dbReference type="EMBL" id="AP023367">
    <property type="protein sequence ID" value="BCJ94534.1"/>
    <property type="molecule type" value="Genomic_DNA"/>
</dbReference>
<dbReference type="Proteomes" id="UP000515561">
    <property type="component" value="Chromosome"/>
</dbReference>
<name>A0A6S6QV90_9FIRM</name>
<accession>A0A6S6QV90</accession>
<protein>
    <submittedName>
        <fullName evidence="1">Uncharacterized protein</fullName>
    </submittedName>
</protein>
<gene>
    <name evidence="1" type="ORF">acsn021_21030</name>
</gene>
<dbReference type="KEGG" id="acel:acsn021_21030"/>
<evidence type="ECO:0000313" key="2">
    <source>
        <dbReference type="Proteomes" id="UP000515561"/>
    </source>
</evidence>
<dbReference type="AlphaFoldDB" id="A0A6S6QV90"/>
<organism evidence="1 2">
    <name type="scientific">Anaerocolumna cellulosilytica</name>
    <dbReference type="NCBI Taxonomy" id="433286"/>
    <lineage>
        <taxon>Bacteria</taxon>
        <taxon>Bacillati</taxon>
        <taxon>Bacillota</taxon>
        <taxon>Clostridia</taxon>
        <taxon>Lachnospirales</taxon>
        <taxon>Lachnospiraceae</taxon>
        <taxon>Anaerocolumna</taxon>
    </lineage>
</organism>
<proteinExistence type="predicted"/>